<evidence type="ECO:0008006" key="3">
    <source>
        <dbReference type="Google" id="ProtNLM"/>
    </source>
</evidence>
<dbReference type="EMBL" id="JBHTLI010000001">
    <property type="protein sequence ID" value="MFD1094835.1"/>
    <property type="molecule type" value="Genomic_DNA"/>
</dbReference>
<keyword evidence="2" id="KW-1185">Reference proteome</keyword>
<sequence length="260" mass="30144">MRSLLLWVFLIPIVAISQNTDQESEVDNQEYVVFENVLLTPNPEHLKQFEEGLAAHNKQYHAEGPFGARVYFIASGPNSGRYIWSMGPLPWSAFDKRPHDKQGHDADWRDNVAAYILPESDQIYWRSHPDLSNFSQDFKIDKLLVDMYDVNRYKEADVIKSMEKATKVMQEKFPELTYGVYTNELPNSKDGRDLAMVFFFEEMAWMGKDPQFIKAYEEVNGEGSFQSFIREWGEITSGKQSEIWIYQPELSGLSAEVQTE</sequence>
<name>A0ABW3NQ89_9FLAO</name>
<comment type="caution">
    <text evidence="1">The sequence shown here is derived from an EMBL/GenBank/DDBJ whole genome shotgun (WGS) entry which is preliminary data.</text>
</comment>
<organism evidence="1 2">
    <name type="scientific">Salegentibacter chungangensis</name>
    <dbReference type="NCBI Taxonomy" id="1335724"/>
    <lineage>
        <taxon>Bacteria</taxon>
        <taxon>Pseudomonadati</taxon>
        <taxon>Bacteroidota</taxon>
        <taxon>Flavobacteriia</taxon>
        <taxon>Flavobacteriales</taxon>
        <taxon>Flavobacteriaceae</taxon>
        <taxon>Salegentibacter</taxon>
    </lineage>
</organism>
<gene>
    <name evidence="1" type="ORF">ACFQ3Q_03655</name>
</gene>
<dbReference type="RefSeq" id="WP_380743021.1">
    <property type="nucleotide sequence ID" value="NZ_JBHTLI010000001.1"/>
</dbReference>
<accession>A0ABW3NQ89</accession>
<reference evidence="2" key="1">
    <citation type="journal article" date="2019" name="Int. J. Syst. Evol. Microbiol.">
        <title>The Global Catalogue of Microorganisms (GCM) 10K type strain sequencing project: providing services to taxonomists for standard genome sequencing and annotation.</title>
        <authorList>
            <consortium name="The Broad Institute Genomics Platform"/>
            <consortium name="The Broad Institute Genome Sequencing Center for Infectious Disease"/>
            <person name="Wu L."/>
            <person name="Ma J."/>
        </authorList>
    </citation>
    <scope>NUCLEOTIDE SEQUENCE [LARGE SCALE GENOMIC DNA]</scope>
    <source>
        <strain evidence="2">CCUG 64793</strain>
    </source>
</reference>
<proteinExistence type="predicted"/>
<evidence type="ECO:0000313" key="2">
    <source>
        <dbReference type="Proteomes" id="UP001597131"/>
    </source>
</evidence>
<evidence type="ECO:0000313" key="1">
    <source>
        <dbReference type="EMBL" id="MFD1094835.1"/>
    </source>
</evidence>
<dbReference type="Proteomes" id="UP001597131">
    <property type="component" value="Unassembled WGS sequence"/>
</dbReference>
<protein>
    <recommendedName>
        <fullName evidence="3">NIPSNAP domain-containing protein</fullName>
    </recommendedName>
</protein>